<dbReference type="Pfam" id="PF03060">
    <property type="entry name" value="NMO"/>
    <property type="match status" value="1"/>
</dbReference>
<dbReference type="KEGG" id="psti:SOO65_08290"/>
<dbReference type="Gene3D" id="3.20.20.70">
    <property type="entry name" value="Aldolase class I"/>
    <property type="match status" value="1"/>
</dbReference>
<accession>A0AAX4HUW9</accession>
<keyword evidence="3" id="KW-0216">Detoxification</keyword>
<dbReference type="InterPro" id="IPR004136">
    <property type="entry name" value="NMO"/>
</dbReference>
<evidence type="ECO:0000256" key="7">
    <source>
        <dbReference type="ARBA" id="ARBA00023002"/>
    </source>
</evidence>
<dbReference type="GO" id="GO:0000166">
    <property type="term" value="F:nucleotide binding"/>
    <property type="evidence" value="ECO:0007669"/>
    <property type="project" value="UniProtKB-KW"/>
</dbReference>
<evidence type="ECO:0000313" key="12">
    <source>
        <dbReference type="EMBL" id="WPU66744.1"/>
    </source>
</evidence>
<keyword evidence="5" id="KW-0288">FMN</keyword>
<dbReference type="InterPro" id="IPR013785">
    <property type="entry name" value="Aldolase_TIM"/>
</dbReference>
<comment type="similarity">
    <text evidence="2">Belongs to the nitronate monooxygenase family. NMO class I subfamily.</text>
</comment>
<evidence type="ECO:0000256" key="2">
    <source>
        <dbReference type="ARBA" id="ARBA00009881"/>
    </source>
</evidence>
<dbReference type="Proteomes" id="UP001324634">
    <property type="component" value="Chromosome"/>
</dbReference>
<dbReference type="GO" id="GO:0018580">
    <property type="term" value="F:nitronate monooxygenase activity"/>
    <property type="evidence" value="ECO:0007669"/>
    <property type="project" value="InterPro"/>
</dbReference>
<sequence>MNFLGTELPIIQAPMAGANDSAMVIEVCKAGGLGSLPCANLSSDQIRSEVARIRAATDKPFNLNFFCHHPPGNNPEQEVNWKKRLADYYQEFAIDLNQTIPVPPRKAFDEEMCRLVEEIKPAVVSFHFGLPHEDLVKRVKAIGAKVLSSATTLPEALWLEAHGCDAIIAQGFEAGGHRGIFLHNDLSTQVGTMSLVPLIVDSVKIPVIASGGISDIRGVKAAFVLGASMVQVGTAYLFTPEAKVSPVHRKILNEAKTHETALTNVFTGRPARGFMNRIMREVGPISTDAPEFPTAVNALAPLKAKTEPHGSGDFMPLWSGQSAGLAREMSAFDLTKLLGTGM</sequence>
<evidence type="ECO:0000256" key="4">
    <source>
        <dbReference type="ARBA" id="ARBA00022630"/>
    </source>
</evidence>
<comment type="catalytic activity">
    <reaction evidence="10">
        <text>3 propionate 3-nitronate + 3 O2 + H2O = 3 3-oxopropanoate + 2 nitrate + nitrite + H2O2 + 3 H(+)</text>
        <dbReference type="Rhea" id="RHEA:57332"/>
        <dbReference type="ChEBI" id="CHEBI:15377"/>
        <dbReference type="ChEBI" id="CHEBI:15378"/>
        <dbReference type="ChEBI" id="CHEBI:15379"/>
        <dbReference type="ChEBI" id="CHEBI:16240"/>
        <dbReference type="ChEBI" id="CHEBI:16301"/>
        <dbReference type="ChEBI" id="CHEBI:17632"/>
        <dbReference type="ChEBI" id="CHEBI:33190"/>
        <dbReference type="ChEBI" id="CHEBI:136067"/>
    </reaction>
</comment>
<dbReference type="CDD" id="cd04730">
    <property type="entry name" value="NPD_like"/>
    <property type="match status" value="1"/>
</dbReference>
<dbReference type="FunFam" id="3.20.20.70:FF:000154">
    <property type="entry name" value="Probable nitronate monooxygenase"/>
    <property type="match status" value="1"/>
</dbReference>
<reference evidence="12 13" key="1">
    <citation type="submission" date="2023-11" db="EMBL/GenBank/DDBJ databases">
        <title>Peredibacter starrii A3.12.</title>
        <authorList>
            <person name="Mitchell R.J."/>
        </authorList>
    </citation>
    <scope>NUCLEOTIDE SEQUENCE [LARGE SCALE GENOMIC DNA]</scope>
    <source>
        <strain evidence="12 13">A3.12</strain>
    </source>
</reference>
<evidence type="ECO:0000256" key="6">
    <source>
        <dbReference type="ARBA" id="ARBA00022741"/>
    </source>
</evidence>
<comment type="cofactor">
    <cofactor evidence="1">
        <name>FMN</name>
        <dbReference type="ChEBI" id="CHEBI:58210"/>
    </cofactor>
</comment>
<dbReference type="PANTHER" id="PTHR42747:SF3">
    <property type="entry name" value="NITRONATE MONOOXYGENASE-RELATED"/>
    <property type="match status" value="1"/>
</dbReference>
<dbReference type="RefSeq" id="WP_321399260.1">
    <property type="nucleotide sequence ID" value="NZ_CP139487.1"/>
</dbReference>
<evidence type="ECO:0000256" key="9">
    <source>
        <dbReference type="ARBA" id="ARBA00031155"/>
    </source>
</evidence>
<dbReference type="SUPFAM" id="SSF51412">
    <property type="entry name" value="Inosine monophosphate dehydrogenase (IMPDH)"/>
    <property type="match status" value="1"/>
</dbReference>
<dbReference type="PANTHER" id="PTHR42747">
    <property type="entry name" value="NITRONATE MONOOXYGENASE-RELATED"/>
    <property type="match status" value="1"/>
</dbReference>
<keyword evidence="13" id="KW-1185">Reference proteome</keyword>
<gene>
    <name evidence="12" type="ORF">SOO65_08290</name>
</gene>
<evidence type="ECO:0000256" key="5">
    <source>
        <dbReference type="ARBA" id="ARBA00022643"/>
    </source>
</evidence>
<evidence type="ECO:0000256" key="3">
    <source>
        <dbReference type="ARBA" id="ARBA00022575"/>
    </source>
</evidence>
<proteinExistence type="inferred from homology"/>
<keyword evidence="4" id="KW-0285">Flavoprotein</keyword>
<evidence type="ECO:0000256" key="11">
    <source>
        <dbReference type="ARBA" id="ARBA00067136"/>
    </source>
</evidence>
<organism evidence="12 13">
    <name type="scientific">Peredibacter starrii</name>
    <dbReference type="NCBI Taxonomy" id="28202"/>
    <lineage>
        <taxon>Bacteria</taxon>
        <taxon>Pseudomonadati</taxon>
        <taxon>Bdellovibrionota</taxon>
        <taxon>Bacteriovoracia</taxon>
        <taxon>Bacteriovoracales</taxon>
        <taxon>Bacteriovoracaceae</taxon>
        <taxon>Peredibacter</taxon>
    </lineage>
</organism>
<keyword evidence="8 12" id="KW-0503">Monooxygenase</keyword>
<dbReference type="AlphaFoldDB" id="A0AAX4HUW9"/>
<protein>
    <recommendedName>
        <fullName evidence="11">Nitronate monooxygenase</fullName>
    </recommendedName>
    <alternativeName>
        <fullName evidence="9">Propionate 3-nitronate monooxygenase</fullName>
    </alternativeName>
</protein>
<evidence type="ECO:0000256" key="1">
    <source>
        <dbReference type="ARBA" id="ARBA00001917"/>
    </source>
</evidence>
<keyword evidence="6" id="KW-0547">Nucleotide-binding</keyword>
<name>A0AAX4HUW9_9BACT</name>
<dbReference type="EMBL" id="CP139487">
    <property type="protein sequence ID" value="WPU66744.1"/>
    <property type="molecule type" value="Genomic_DNA"/>
</dbReference>
<keyword evidence="7 12" id="KW-0560">Oxidoreductase</keyword>
<evidence type="ECO:0000256" key="8">
    <source>
        <dbReference type="ARBA" id="ARBA00023033"/>
    </source>
</evidence>
<dbReference type="GO" id="GO:0009636">
    <property type="term" value="P:response to toxic substance"/>
    <property type="evidence" value="ECO:0007669"/>
    <property type="project" value="UniProtKB-KW"/>
</dbReference>
<evidence type="ECO:0000256" key="10">
    <source>
        <dbReference type="ARBA" id="ARBA00049401"/>
    </source>
</evidence>
<evidence type="ECO:0000313" key="13">
    <source>
        <dbReference type="Proteomes" id="UP001324634"/>
    </source>
</evidence>